<evidence type="ECO:0000256" key="1">
    <source>
        <dbReference type="SAM" id="SignalP"/>
    </source>
</evidence>
<organism evidence="2 3">
    <name type="scientific">Erwinia tracheiphila</name>
    <dbReference type="NCBI Taxonomy" id="65700"/>
    <lineage>
        <taxon>Bacteria</taxon>
        <taxon>Pseudomonadati</taxon>
        <taxon>Pseudomonadota</taxon>
        <taxon>Gammaproteobacteria</taxon>
        <taxon>Enterobacterales</taxon>
        <taxon>Erwiniaceae</taxon>
        <taxon>Erwinia</taxon>
    </lineage>
</organism>
<evidence type="ECO:0008006" key="4">
    <source>
        <dbReference type="Google" id="ProtNLM"/>
    </source>
</evidence>
<name>A0A345CYV9_9GAMM</name>
<feature type="chain" id="PRO_5016914426" description="DUF1311 domain-containing protein" evidence="1">
    <location>
        <begin position="20"/>
        <end position="113"/>
    </location>
</feature>
<evidence type="ECO:0000313" key="3">
    <source>
        <dbReference type="Proteomes" id="UP000264980"/>
    </source>
</evidence>
<dbReference type="EMBL" id="CP013970">
    <property type="protein sequence ID" value="AXF78626.1"/>
    <property type="molecule type" value="Genomic_DNA"/>
</dbReference>
<gene>
    <name evidence="2" type="ORF">AV903_25750</name>
</gene>
<feature type="signal peptide" evidence="1">
    <location>
        <begin position="1"/>
        <end position="19"/>
    </location>
</feature>
<proteinExistence type="predicted"/>
<dbReference type="AlphaFoldDB" id="A0A345CYV9"/>
<protein>
    <recommendedName>
        <fullName evidence="4">DUF1311 domain-containing protein</fullName>
    </recommendedName>
</protein>
<dbReference type="Proteomes" id="UP000264980">
    <property type="component" value="Chromosome"/>
</dbReference>
<dbReference type="RefSeq" id="WP_233479066.1">
    <property type="nucleotide sequence ID" value="NZ_CP013970.1"/>
</dbReference>
<reference evidence="2 3" key="1">
    <citation type="submission" date="2016-01" db="EMBL/GenBank/DDBJ databases">
        <authorList>
            <person name="Oliw E.H."/>
        </authorList>
    </citation>
    <scope>NUCLEOTIDE SEQUENCE [LARGE SCALE GENOMIC DNA]</scope>
    <source>
        <strain evidence="2 3">MDcuke</strain>
    </source>
</reference>
<evidence type="ECO:0000313" key="2">
    <source>
        <dbReference type="EMBL" id="AXF78626.1"/>
    </source>
</evidence>
<accession>A0A345CYV9</accession>
<keyword evidence="1" id="KW-0732">Signal</keyword>
<sequence length="113" mass="13114">MKAINSVLIICMVSLNVSAAFTEPVARNKRKSNKENRKHQAYIAEHYKKTIANLPEQKEKIIRLKNSWEITINEKCNLLIFESINTDAEIVMRNICLSDEYMSAASFFEKLNY</sequence>